<feature type="region of interest" description="Disordered" evidence="7">
    <location>
        <begin position="1"/>
        <end position="38"/>
    </location>
</feature>
<evidence type="ECO:0000259" key="8">
    <source>
        <dbReference type="Pfam" id="PF12734"/>
    </source>
</evidence>
<gene>
    <name evidence="9" type="ORF">ABOM_001588</name>
</gene>
<evidence type="ECO:0000256" key="7">
    <source>
        <dbReference type="SAM" id="MobiDB-lite"/>
    </source>
</evidence>
<evidence type="ECO:0000313" key="10">
    <source>
        <dbReference type="Proteomes" id="UP000179179"/>
    </source>
</evidence>
<dbReference type="GO" id="GO:0010038">
    <property type="term" value="P:response to metal ion"/>
    <property type="evidence" value="ECO:0007669"/>
    <property type="project" value="UniProtKB-ARBA"/>
</dbReference>
<dbReference type="InterPro" id="IPR051671">
    <property type="entry name" value="CYSTM1_HM_Tolerance"/>
</dbReference>
<accession>A0A1F8AEU0</accession>
<dbReference type="GO" id="GO:0012505">
    <property type="term" value="C:endomembrane system"/>
    <property type="evidence" value="ECO:0007669"/>
    <property type="project" value="UniProtKB-SubCell"/>
</dbReference>
<feature type="domain" description="Cysteine-rich transmembrane" evidence="8">
    <location>
        <begin position="29"/>
        <end position="64"/>
    </location>
</feature>
<dbReference type="PANTHER" id="PTHR35470">
    <property type="entry name" value="CADMIUM TOLERANT 3"/>
    <property type="match status" value="1"/>
</dbReference>
<comment type="caution">
    <text evidence="9">The sequence shown here is derived from an EMBL/GenBank/DDBJ whole genome shotgun (WGS) entry which is preliminary data.</text>
</comment>
<dbReference type="EMBL" id="LYCR01000006">
    <property type="protein sequence ID" value="OGM49919.1"/>
    <property type="molecule type" value="Genomic_DNA"/>
</dbReference>
<comment type="subcellular location">
    <subcellularLocation>
        <location evidence="6">Endomembrane system</location>
        <topology evidence="6">Single-pass membrane protein</topology>
    </subcellularLocation>
</comment>
<dbReference type="InterPro" id="IPR028144">
    <property type="entry name" value="CYSTM_dom"/>
</dbReference>
<proteinExistence type="inferred from homology"/>
<comment type="similarity">
    <text evidence="1">Belongs to the CYSTM1 family.</text>
</comment>
<keyword evidence="4" id="KW-1133">Transmembrane helix</keyword>
<evidence type="ECO:0000256" key="6">
    <source>
        <dbReference type="ARBA" id="ARBA00037847"/>
    </source>
</evidence>
<keyword evidence="5" id="KW-0472">Membrane</keyword>
<dbReference type="GO" id="GO:0046872">
    <property type="term" value="F:metal ion binding"/>
    <property type="evidence" value="ECO:0007669"/>
    <property type="project" value="UniProtKB-KW"/>
</dbReference>
<sequence length="194" mass="21580">MSYQQPYGQQPPPQGYYPPPGGQYPPPQPMQYQQPPPQEEKKDRGCLTACLMAMCCCFLCEETCECCIDQFAIRAKSSLGNYLHHCLNRSQSSRPTSATDGRTMYYKRDSFQATGHGGWANAGGILGMKRIQCARRSIIGYRLSAMRLGTFSSSSRHACLSQLQLVAATVTFGSHPYRGITHGIRNSRRGRGQE</sequence>
<evidence type="ECO:0000256" key="4">
    <source>
        <dbReference type="ARBA" id="ARBA00022989"/>
    </source>
</evidence>
<dbReference type="Pfam" id="PF12734">
    <property type="entry name" value="CYSTM"/>
    <property type="match status" value="1"/>
</dbReference>
<name>A0A1F8AEU0_9EURO</name>
<keyword evidence="10" id="KW-1185">Reference proteome</keyword>
<evidence type="ECO:0000256" key="3">
    <source>
        <dbReference type="ARBA" id="ARBA00022723"/>
    </source>
</evidence>
<evidence type="ECO:0000256" key="5">
    <source>
        <dbReference type="ARBA" id="ARBA00023136"/>
    </source>
</evidence>
<organism evidence="9 10">
    <name type="scientific">Aspergillus bombycis</name>
    <dbReference type="NCBI Taxonomy" id="109264"/>
    <lineage>
        <taxon>Eukaryota</taxon>
        <taxon>Fungi</taxon>
        <taxon>Dikarya</taxon>
        <taxon>Ascomycota</taxon>
        <taxon>Pezizomycotina</taxon>
        <taxon>Eurotiomycetes</taxon>
        <taxon>Eurotiomycetidae</taxon>
        <taxon>Eurotiales</taxon>
        <taxon>Aspergillaceae</taxon>
        <taxon>Aspergillus</taxon>
    </lineage>
</organism>
<dbReference type="PANTHER" id="PTHR35470:SF6">
    <property type="entry name" value="PROTEIN CYSTEINE-RICH TRANSMEMBRANE MODULE 2"/>
    <property type="match status" value="1"/>
</dbReference>
<dbReference type="GeneID" id="34444978"/>
<evidence type="ECO:0000313" key="9">
    <source>
        <dbReference type="EMBL" id="OGM49919.1"/>
    </source>
</evidence>
<dbReference type="Proteomes" id="UP000179179">
    <property type="component" value="Unassembled WGS sequence"/>
</dbReference>
<evidence type="ECO:0000256" key="1">
    <source>
        <dbReference type="ARBA" id="ARBA00009444"/>
    </source>
</evidence>
<feature type="compositionally biased region" description="Pro residues" evidence="7">
    <location>
        <begin position="9"/>
        <end position="37"/>
    </location>
</feature>
<protein>
    <recommendedName>
        <fullName evidence="8">Cysteine-rich transmembrane domain-containing protein</fullName>
    </recommendedName>
</protein>
<dbReference type="RefSeq" id="XP_022393636.1">
    <property type="nucleotide sequence ID" value="XM_022528718.1"/>
</dbReference>
<keyword evidence="3" id="KW-0479">Metal-binding</keyword>
<keyword evidence="2" id="KW-0812">Transmembrane</keyword>
<evidence type="ECO:0000256" key="2">
    <source>
        <dbReference type="ARBA" id="ARBA00022692"/>
    </source>
</evidence>
<reference evidence="9 10" key="1">
    <citation type="journal article" date="2016" name="Genome Biol. Evol.">
        <title>Draft genome sequence of an aflatoxigenic Aspergillus species, A. bombycis.</title>
        <authorList>
            <person name="Moore G.G."/>
            <person name="Mack B.M."/>
            <person name="Beltz S.B."/>
            <person name="Gilbert M.K."/>
        </authorList>
    </citation>
    <scope>NUCLEOTIDE SEQUENCE [LARGE SCALE GENOMIC DNA]</scope>
    <source>
        <strain evidence="10">NRRL 26010</strain>
    </source>
</reference>
<dbReference type="AlphaFoldDB" id="A0A1F8AEU0"/>
<dbReference type="STRING" id="109264.A0A1F8AEU0"/>